<evidence type="ECO:0000313" key="3">
    <source>
        <dbReference type="Proteomes" id="UP001189429"/>
    </source>
</evidence>
<gene>
    <name evidence="2" type="ORF">PCOR1329_LOCUS76172</name>
</gene>
<name>A0ABN9XF21_9DINO</name>
<dbReference type="Proteomes" id="UP001189429">
    <property type="component" value="Unassembled WGS sequence"/>
</dbReference>
<evidence type="ECO:0000313" key="2">
    <source>
        <dbReference type="EMBL" id="CAK0898260.1"/>
    </source>
</evidence>
<organism evidence="2 3">
    <name type="scientific">Prorocentrum cordatum</name>
    <dbReference type="NCBI Taxonomy" id="2364126"/>
    <lineage>
        <taxon>Eukaryota</taxon>
        <taxon>Sar</taxon>
        <taxon>Alveolata</taxon>
        <taxon>Dinophyceae</taxon>
        <taxon>Prorocentrales</taxon>
        <taxon>Prorocentraceae</taxon>
        <taxon>Prorocentrum</taxon>
    </lineage>
</organism>
<proteinExistence type="predicted"/>
<feature type="compositionally biased region" description="Low complexity" evidence="1">
    <location>
        <begin position="239"/>
        <end position="259"/>
    </location>
</feature>
<feature type="compositionally biased region" description="Low complexity" evidence="1">
    <location>
        <begin position="545"/>
        <end position="562"/>
    </location>
</feature>
<evidence type="ECO:0000256" key="1">
    <source>
        <dbReference type="SAM" id="MobiDB-lite"/>
    </source>
</evidence>
<feature type="region of interest" description="Disordered" evidence="1">
    <location>
        <begin position="505"/>
        <end position="524"/>
    </location>
</feature>
<feature type="compositionally biased region" description="Basic and acidic residues" evidence="1">
    <location>
        <begin position="609"/>
        <end position="633"/>
    </location>
</feature>
<protein>
    <recommendedName>
        <fullName evidence="4">Calmodulin</fullName>
    </recommendedName>
</protein>
<sequence>MAATASDCIGLYPVSEGVSMETEAAGSPGPSHLSLAEEWVASYSPPPLVGCRGVAYPGGTTVLFGDFAQQLAPVARANVAQRVRTIAAVESGDSMRLAFETYQAFDSERSGCLGWGRGVIRDFVFAVFQQCGLSAPSEGAIYPVYALFDQSRQMVLPACDCLCLADALLRSSLALEVALPAGSASPREEGAATGSDSQAAAAARAADLVASQPDARGAGGLGGDETRPSVVAGAGGAVPGPAGARRSAAATEGAPTAGPRDPSAAPAPEGNVYADRGPRERPSAHPTELAEQWVASYQALPVEGTASVAYSTGVVVSFAELSGPFALLAEANAGRARHMVEAIESGEFMRTALSIYKGLDQSGYLSWAGGGILRFAIEVFRHYSLRPPSAEEVLPLHAKFDQGRGAMNTGECLCLLDALARAVFHQPAGSAEARVCAESPRWHGRDPATGMEAMLRAGDDIDAMVREHARLLEHAEGMAWQADRLAQEEAERRVREAERRAREEAARTLRVESAQRAEEQDAVRAVASTVEAPIATATERPVGEPPSSASTAAAPGPAAGWPPAHPESHGPPACAAAPRERRLTCAKPPVPCTASAHPATPAEGSTPRVESETRKRDHWPGSKEAQRAEDHGDLGAAPVAPAPASPETGAPLAAGLVSPGISYASGAVLEPSELAGVMRPFAAANAGFAPRIAPMIEDGRILRLAQQVYWECDHGLAGALSWRGGEILGFVERLFERLGLVPPEAEQAAALFERFDSGQRGHLDAGECVDLADALFRCAFAPAASGAGGPAAEPVLERPSSCVTSPVEEPPSPDRGQQVVDLVGLLEHWVADYSAPAVCGTASLKYAGRVLVVFAELAVSLVPVAIANAAKRVEAIRAIESGDTMRSALRAYTARDVERRGVLPWGDGRILDLVAAVFQEHGFIPPTQSQVSGAYALFDPEGVMHLDAQGCLFLVDALLRSAFCVAVQTRPRNGLPECAPSSLCHSPASAAAAPVAAADAAGGASASIFGGCQGDGAGRHEAAVAEAEAGPVLGFQPAATAPSGCHHEPHAVAWAAPRA</sequence>
<comment type="caution">
    <text evidence="2">The sequence shown here is derived from an EMBL/GenBank/DDBJ whole genome shotgun (WGS) entry which is preliminary data.</text>
</comment>
<feature type="compositionally biased region" description="Basic and acidic residues" evidence="1">
    <location>
        <begin position="505"/>
        <end position="522"/>
    </location>
</feature>
<reference evidence="2" key="1">
    <citation type="submission" date="2023-10" db="EMBL/GenBank/DDBJ databases">
        <authorList>
            <person name="Chen Y."/>
            <person name="Shah S."/>
            <person name="Dougan E. K."/>
            <person name="Thang M."/>
            <person name="Chan C."/>
        </authorList>
    </citation>
    <scope>NUCLEOTIDE SEQUENCE [LARGE SCALE GENOMIC DNA]</scope>
</reference>
<feature type="region of interest" description="Disordered" evidence="1">
    <location>
        <begin position="530"/>
        <end position="651"/>
    </location>
</feature>
<feature type="region of interest" description="Disordered" evidence="1">
    <location>
        <begin position="213"/>
        <end position="287"/>
    </location>
</feature>
<accession>A0ABN9XF21</accession>
<feature type="region of interest" description="Disordered" evidence="1">
    <location>
        <begin position="791"/>
        <end position="816"/>
    </location>
</feature>
<dbReference type="EMBL" id="CAUYUJ010020448">
    <property type="protein sequence ID" value="CAK0898260.1"/>
    <property type="molecule type" value="Genomic_DNA"/>
</dbReference>
<keyword evidence="3" id="KW-1185">Reference proteome</keyword>
<evidence type="ECO:0008006" key="4">
    <source>
        <dbReference type="Google" id="ProtNLM"/>
    </source>
</evidence>